<dbReference type="SUPFAM" id="SSF52540">
    <property type="entry name" value="P-loop containing nucleoside triphosphate hydrolases"/>
    <property type="match status" value="1"/>
</dbReference>
<evidence type="ECO:0000256" key="4">
    <source>
        <dbReference type="ARBA" id="ARBA00022806"/>
    </source>
</evidence>
<dbReference type="InterPro" id="IPR013986">
    <property type="entry name" value="DExx_box_DNA_helicase_dom_sf"/>
</dbReference>
<dbReference type="EC" id="5.6.2.4" evidence="9"/>
<dbReference type="FunFam" id="1.10.10.160:FF:000001">
    <property type="entry name" value="ATP-dependent DNA helicase"/>
    <property type="match status" value="1"/>
</dbReference>
<dbReference type="GO" id="GO:0005829">
    <property type="term" value="C:cytosol"/>
    <property type="evidence" value="ECO:0007669"/>
    <property type="project" value="TreeGrafter"/>
</dbReference>
<comment type="caution">
    <text evidence="15">The sequence shown here is derived from an EMBL/GenBank/DDBJ whole genome shotgun (WGS) entry which is preliminary data.</text>
</comment>
<gene>
    <name evidence="15" type="ORF">A2024_09890</name>
</gene>
<comment type="catalytic activity">
    <reaction evidence="8">
        <text>Couples ATP hydrolysis with the unwinding of duplex DNA by translocating in the 3'-5' direction.</text>
        <dbReference type="EC" id="5.6.2.4"/>
    </reaction>
</comment>
<dbReference type="Pfam" id="PF13361">
    <property type="entry name" value="UvrD_C"/>
    <property type="match status" value="1"/>
</dbReference>
<comment type="catalytic activity">
    <reaction evidence="10">
        <text>ATP + H2O = ADP + phosphate + H(+)</text>
        <dbReference type="Rhea" id="RHEA:13065"/>
        <dbReference type="ChEBI" id="CHEBI:15377"/>
        <dbReference type="ChEBI" id="CHEBI:15378"/>
        <dbReference type="ChEBI" id="CHEBI:30616"/>
        <dbReference type="ChEBI" id="CHEBI:43474"/>
        <dbReference type="ChEBI" id="CHEBI:456216"/>
        <dbReference type="EC" id="5.6.2.4"/>
    </reaction>
</comment>
<dbReference type="FunFam" id="1.10.486.10:FF:000003">
    <property type="entry name" value="ATP-dependent DNA helicase"/>
    <property type="match status" value="1"/>
</dbReference>
<evidence type="ECO:0000256" key="3">
    <source>
        <dbReference type="ARBA" id="ARBA00022801"/>
    </source>
</evidence>
<dbReference type="InterPro" id="IPR000212">
    <property type="entry name" value="DNA_helicase_UvrD/REP"/>
</dbReference>
<dbReference type="GO" id="GO:0016887">
    <property type="term" value="F:ATP hydrolysis activity"/>
    <property type="evidence" value="ECO:0007669"/>
    <property type="project" value="RHEA"/>
</dbReference>
<dbReference type="Pfam" id="PF00580">
    <property type="entry name" value="UvrD-helicase"/>
    <property type="match status" value="1"/>
</dbReference>
<feature type="binding site" evidence="11">
    <location>
        <begin position="26"/>
        <end position="33"/>
    </location>
    <ligand>
        <name>ATP</name>
        <dbReference type="ChEBI" id="CHEBI:30616"/>
    </ligand>
</feature>
<dbReference type="PROSITE" id="PS51217">
    <property type="entry name" value="UVRD_HELICASE_CTER"/>
    <property type="match status" value="1"/>
</dbReference>
<dbReference type="PROSITE" id="PS51198">
    <property type="entry name" value="UVRD_HELICASE_ATP_BIND"/>
    <property type="match status" value="1"/>
</dbReference>
<evidence type="ECO:0000313" key="16">
    <source>
        <dbReference type="Proteomes" id="UP000177230"/>
    </source>
</evidence>
<dbReference type="EMBL" id="MFFM01000024">
    <property type="protein sequence ID" value="OGF13192.1"/>
    <property type="molecule type" value="Genomic_DNA"/>
</dbReference>
<dbReference type="Pfam" id="PF21196">
    <property type="entry name" value="PcrA_UvrD_tudor"/>
    <property type="match status" value="1"/>
</dbReference>
<dbReference type="GO" id="GO:0009314">
    <property type="term" value="P:response to radiation"/>
    <property type="evidence" value="ECO:0007669"/>
    <property type="project" value="UniProtKB-ARBA"/>
</dbReference>
<dbReference type="InterPro" id="IPR014016">
    <property type="entry name" value="UvrD-like_ATP-bd"/>
</dbReference>
<accession>A0A1F5RFM6</accession>
<protein>
    <recommendedName>
        <fullName evidence="9">DNA 3'-5' helicase</fullName>
        <ecNumber evidence="9">5.6.2.4</ecNumber>
    </recommendedName>
</protein>
<proteinExistence type="inferred from homology"/>
<dbReference type="Gene3D" id="1.10.10.160">
    <property type="match status" value="1"/>
</dbReference>
<evidence type="ECO:0000256" key="10">
    <source>
        <dbReference type="ARBA" id="ARBA00048988"/>
    </source>
</evidence>
<keyword evidence="6" id="KW-0238">DNA-binding</keyword>
<keyword evidence="4 11" id="KW-0347">Helicase</keyword>
<evidence type="ECO:0000256" key="12">
    <source>
        <dbReference type="SAM" id="MobiDB-lite"/>
    </source>
</evidence>
<feature type="domain" description="UvrD-like helicase ATP-binding" evidence="13">
    <location>
        <begin position="5"/>
        <end position="284"/>
    </location>
</feature>
<organism evidence="15 16">
    <name type="scientific">Candidatus Edwardsbacteria bacterium GWF2_54_11</name>
    <dbReference type="NCBI Taxonomy" id="1817851"/>
    <lineage>
        <taxon>Bacteria</taxon>
        <taxon>Candidatus Edwardsiibacteriota</taxon>
    </lineage>
</organism>
<dbReference type="AlphaFoldDB" id="A0A1F5RFM6"/>
<dbReference type="GO" id="GO:0003677">
    <property type="term" value="F:DNA binding"/>
    <property type="evidence" value="ECO:0007669"/>
    <property type="project" value="UniProtKB-KW"/>
</dbReference>
<keyword evidence="3 11" id="KW-0378">Hydrolase</keyword>
<dbReference type="PANTHER" id="PTHR11070:SF2">
    <property type="entry name" value="ATP-DEPENDENT DNA HELICASE SRS2"/>
    <property type="match status" value="1"/>
</dbReference>
<feature type="region of interest" description="Disordered" evidence="12">
    <location>
        <begin position="634"/>
        <end position="660"/>
    </location>
</feature>
<evidence type="ECO:0000256" key="6">
    <source>
        <dbReference type="ARBA" id="ARBA00023125"/>
    </source>
</evidence>
<feature type="compositionally biased region" description="Basic and acidic residues" evidence="12">
    <location>
        <begin position="642"/>
        <end position="657"/>
    </location>
</feature>
<feature type="domain" description="UvrD-like helicase C-terminal" evidence="14">
    <location>
        <begin position="285"/>
        <end position="560"/>
    </location>
</feature>
<dbReference type="GO" id="GO:0000725">
    <property type="term" value="P:recombinational repair"/>
    <property type="evidence" value="ECO:0007669"/>
    <property type="project" value="TreeGrafter"/>
</dbReference>
<evidence type="ECO:0000313" key="15">
    <source>
        <dbReference type="EMBL" id="OGF13192.1"/>
    </source>
</evidence>
<dbReference type="PANTHER" id="PTHR11070">
    <property type="entry name" value="UVRD / RECB / PCRA DNA HELICASE FAMILY MEMBER"/>
    <property type="match status" value="1"/>
</dbReference>
<dbReference type="Proteomes" id="UP000177230">
    <property type="component" value="Unassembled WGS sequence"/>
</dbReference>
<evidence type="ECO:0000259" key="14">
    <source>
        <dbReference type="PROSITE" id="PS51217"/>
    </source>
</evidence>
<evidence type="ECO:0000256" key="9">
    <source>
        <dbReference type="ARBA" id="ARBA00034808"/>
    </source>
</evidence>
<dbReference type="GO" id="GO:0033202">
    <property type="term" value="C:DNA helicase complex"/>
    <property type="evidence" value="ECO:0007669"/>
    <property type="project" value="TreeGrafter"/>
</dbReference>
<evidence type="ECO:0000256" key="1">
    <source>
        <dbReference type="ARBA" id="ARBA00009922"/>
    </source>
</evidence>
<evidence type="ECO:0000259" key="13">
    <source>
        <dbReference type="PROSITE" id="PS51198"/>
    </source>
</evidence>
<keyword evidence="2 11" id="KW-0547">Nucleotide-binding</keyword>
<dbReference type="InterPro" id="IPR027417">
    <property type="entry name" value="P-loop_NTPase"/>
</dbReference>
<sequence>MEFLAKLNPEQKEAVTYLKGPLLILAGAGSGKTRVLTHRLAYLVGQGVCAPRAILAVTFTNKAAGEMKNRVGRLINRSVDGLWVGTFHSVCARILRQEGYLLGYQRDYTIYDENDKLALMKKVMGDLAIPERRVPVKAVISRISSSKDSLVGPEEYQKMAYDFFEKEVARIYHLYQQELLKNQAMDFDDLIFNTVKILSGNKKILDDYGHKFQHILVDEYQDTNRAQYMLVKLLSQSHRQLCVVGDDDQSIYGFRGADIRNILEFEKDFPEARIVRLEQNYRSTQVILECANQVVKNNAGRKGKELWTDNPKGENVSLWCAWDERDEAEKICRAIKQHWTKGSLKDCVILYRTNAQSRALEDSLRRAAVPYLIVGGLKFYERKEIKDVLAYLRVVVNPADAVGLKRIINIPPRGIGDTSLSRIESYAAERDISLLQALKENDQVPGLGPGIKSAASGFVKDLEKLIALKESLNAQELITKVIEQSGYIKFIGSQYLDKVEADSRTENVQELASAANEFCERSEDKGLPAFLAEVSLVADIDRWNDSAEAVTLMTIHNAKGLEFPYVFISGLEEGLLPHRASLDTIEELEEERRLFYVAITRAQSKLTLCSAMSRRHFGGLMQSSPSRFIAELPRENLNTDSPRNEKPAGDFHGEPREGTYQTQAKGLKGKRVHHEIWGQGQVVEAEGDGDDVKLSIVFNGGVKKKVMAGFVEFI</sequence>
<keyword evidence="5 11" id="KW-0067">ATP-binding</keyword>
<dbReference type="CDD" id="cd17932">
    <property type="entry name" value="DEXQc_UvrD"/>
    <property type="match status" value="1"/>
</dbReference>
<dbReference type="GO" id="GO:0005524">
    <property type="term" value="F:ATP binding"/>
    <property type="evidence" value="ECO:0007669"/>
    <property type="project" value="UniProtKB-UniRule"/>
</dbReference>
<comment type="similarity">
    <text evidence="1">Belongs to the helicase family. UvrD subfamily.</text>
</comment>
<keyword evidence="7" id="KW-0413">Isomerase</keyword>
<evidence type="ECO:0000256" key="5">
    <source>
        <dbReference type="ARBA" id="ARBA00022840"/>
    </source>
</evidence>
<dbReference type="InterPro" id="IPR014017">
    <property type="entry name" value="DNA_helicase_UvrD-like_C"/>
</dbReference>
<dbReference type="Gene3D" id="1.10.486.10">
    <property type="entry name" value="PCRA, domain 4"/>
    <property type="match status" value="1"/>
</dbReference>
<name>A0A1F5RFM6_9BACT</name>
<reference evidence="15 16" key="1">
    <citation type="journal article" date="2016" name="Nat. Commun.">
        <title>Thousands of microbial genomes shed light on interconnected biogeochemical processes in an aquifer system.</title>
        <authorList>
            <person name="Anantharaman K."/>
            <person name="Brown C.T."/>
            <person name="Hug L.A."/>
            <person name="Sharon I."/>
            <person name="Castelle C.J."/>
            <person name="Probst A.J."/>
            <person name="Thomas B.C."/>
            <person name="Singh A."/>
            <person name="Wilkins M.J."/>
            <person name="Karaoz U."/>
            <person name="Brodie E.L."/>
            <person name="Williams K.H."/>
            <person name="Hubbard S.S."/>
            <person name="Banfield J.F."/>
        </authorList>
    </citation>
    <scope>NUCLEOTIDE SEQUENCE [LARGE SCALE GENOMIC DNA]</scope>
</reference>
<evidence type="ECO:0000256" key="11">
    <source>
        <dbReference type="PROSITE-ProRule" id="PRU00560"/>
    </source>
</evidence>
<dbReference type="GO" id="GO:0043138">
    <property type="term" value="F:3'-5' DNA helicase activity"/>
    <property type="evidence" value="ECO:0007669"/>
    <property type="project" value="UniProtKB-EC"/>
</dbReference>
<evidence type="ECO:0000256" key="2">
    <source>
        <dbReference type="ARBA" id="ARBA00022741"/>
    </source>
</evidence>
<dbReference type="Gene3D" id="3.40.50.300">
    <property type="entry name" value="P-loop containing nucleotide triphosphate hydrolases"/>
    <property type="match status" value="2"/>
</dbReference>
<evidence type="ECO:0000256" key="8">
    <source>
        <dbReference type="ARBA" id="ARBA00034617"/>
    </source>
</evidence>
<evidence type="ECO:0000256" key="7">
    <source>
        <dbReference type="ARBA" id="ARBA00023235"/>
    </source>
</evidence>